<comment type="caution">
    <text evidence="14">The sequence shown here is derived from an EMBL/GenBank/DDBJ whole genome shotgun (WGS) entry which is preliminary data.</text>
</comment>
<dbReference type="SUPFAM" id="SSF81342">
    <property type="entry name" value="Transmembrane di-heme cytochromes"/>
    <property type="match status" value="1"/>
</dbReference>
<dbReference type="EMBL" id="JAFNAA010000002">
    <property type="protein sequence ID" value="MBO1106933.1"/>
    <property type="molecule type" value="Genomic_DNA"/>
</dbReference>
<dbReference type="InterPro" id="IPR011577">
    <property type="entry name" value="Cyt_b561_bac/Ni-Hgenase"/>
</dbReference>
<keyword evidence="10" id="KW-0408">Iron</keyword>
<dbReference type="PANTHER" id="PTHR30529:SF3">
    <property type="entry name" value="CYTOCHROME B561 HOMOLOG 1"/>
    <property type="match status" value="1"/>
</dbReference>
<evidence type="ECO:0000313" key="14">
    <source>
        <dbReference type="EMBL" id="MBO1106933.1"/>
    </source>
</evidence>
<keyword evidence="5" id="KW-0349">Heme</keyword>
<dbReference type="AlphaFoldDB" id="A0A8I2B3Y5"/>
<evidence type="ECO:0000256" key="6">
    <source>
        <dbReference type="ARBA" id="ARBA00022692"/>
    </source>
</evidence>
<comment type="similarity">
    <text evidence="12">Belongs to the cytochrome b561 family.</text>
</comment>
<evidence type="ECO:0000256" key="1">
    <source>
        <dbReference type="ARBA" id="ARBA00001970"/>
    </source>
</evidence>
<keyword evidence="6" id="KW-0812">Transmembrane</keyword>
<keyword evidence="8" id="KW-0249">Electron transport</keyword>
<dbReference type="InterPro" id="IPR052168">
    <property type="entry name" value="Cytochrome_b561_oxidase"/>
</dbReference>
<dbReference type="Pfam" id="PF01292">
    <property type="entry name" value="Ni_hydr_CYTB"/>
    <property type="match status" value="1"/>
</dbReference>
<dbReference type="GO" id="GO:0009055">
    <property type="term" value="F:electron transfer activity"/>
    <property type="evidence" value="ECO:0007669"/>
    <property type="project" value="InterPro"/>
</dbReference>
<evidence type="ECO:0000256" key="2">
    <source>
        <dbReference type="ARBA" id="ARBA00004651"/>
    </source>
</evidence>
<keyword evidence="7" id="KW-0479">Metal-binding</keyword>
<evidence type="ECO:0000259" key="13">
    <source>
        <dbReference type="Pfam" id="PF01292"/>
    </source>
</evidence>
<dbReference type="GO" id="GO:0020037">
    <property type="term" value="F:heme binding"/>
    <property type="evidence" value="ECO:0007669"/>
    <property type="project" value="TreeGrafter"/>
</dbReference>
<protein>
    <submittedName>
        <fullName evidence="14">Cytochrome b</fullName>
    </submittedName>
</protein>
<evidence type="ECO:0000256" key="11">
    <source>
        <dbReference type="ARBA" id="ARBA00023136"/>
    </source>
</evidence>
<evidence type="ECO:0000256" key="7">
    <source>
        <dbReference type="ARBA" id="ARBA00022723"/>
    </source>
</evidence>
<dbReference type="InterPro" id="IPR016174">
    <property type="entry name" value="Di-haem_cyt_TM"/>
</dbReference>
<dbReference type="Proteomes" id="UP000664658">
    <property type="component" value="Unassembled WGS sequence"/>
</dbReference>
<accession>A0A8I2B3Y5</accession>
<reference evidence="14" key="1">
    <citation type="submission" date="2021-03" db="EMBL/GenBank/DDBJ databases">
        <title>Plesiomonas shigelloides zfcc0051, isolated from zebrafish feces.</title>
        <authorList>
            <person name="Vanderhoek Z."/>
            <person name="Gaulke C."/>
        </authorList>
    </citation>
    <scope>NUCLEOTIDE SEQUENCE</scope>
    <source>
        <strain evidence="14">Zfcc0051</strain>
    </source>
</reference>
<dbReference type="RefSeq" id="WP_152140568.1">
    <property type="nucleotide sequence ID" value="NZ_CP076372.1"/>
</dbReference>
<gene>
    <name evidence="14" type="ORF">J2R62_01630</name>
</gene>
<sequence>MTRFSKSQIALHWLTLLLILLAYLSIEFRGVFVKNSPAYLLMREIHYNCGVLVWALMLVRVVLRHLLPEPAIIPTPPRWQHLAAKLMYLALYLWFIALPVLGVLLMAYGDKSWSFLGFPITPWVTPDPATKSLLKEWHETLANIGYALIALHATAALYHHYIIKDNALLLMMPKKKS</sequence>
<evidence type="ECO:0000256" key="10">
    <source>
        <dbReference type="ARBA" id="ARBA00023004"/>
    </source>
</evidence>
<proteinExistence type="inferred from homology"/>
<keyword evidence="4" id="KW-1003">Cell membrane</keyword>
<dbReference type="Gene3D" id="1.20.950.20">
    <property type="entry name" value="Transmembrane di-heme cytochromes, Chain C"/>
    <property type="match status" value="1"/>
</dbReference>
<evidence type="ECO:0000256" key="8">
    <source>
        <dbReference type="ARBA" id="ARBA00022982"/>
    </source>
</evidence>
<evidence type="ECO:0000256" key="4">
    <source>
        <dbReference type="ARBA" id="ARBA00022475"/>
    </source>
</evidence>
<evidence type="ECO:0000256" key="12">
    <source>
        <dbReference type="ARBA" id="ARBA00037975"/>
    </source>
</evidence>
<keyword evidence="11" id="KW-0472">Membrane</keyword>
<dbReference type="PANTHER" id="PTHR30529">
    <property type="entry name" value="CYTOCHROME B561"/>
    <property type="match status" value="1"/>
</dbReference>
<dbReference type="GO" id="GO:0046872">
    <property type="term" value="F:metal ion binding"/>
    <property type="evidence" value="ECO:0007669"/>
    <property type="project" value="UniProtKB-KW"/>
</dbReference>
<evidence type="ECO:0000256" key="9">
    <source>
        <dbReference type="ARBA" id="ARBA00022989"/>
    </source>
</evidence>
<comment type="subcellular location">
    <subcellularLocation>
        <location evidence="2">Cell membrane</location>
        <topology evidence="2">Multi-pass membrane protein</topology>
    </subcellularLocation>
</comment>
<feature type="domain" description="Cytochrome b561 bacterial/Ni-hydrogenase" evidence="13">
    <location>
        <begin position="3"/>
        <end position="173"/>
    </location>
</feature>
<evidence type="ECO:0000256" key="5">
    <source>
        <dbReference type="ARBA" id="ARBA00022617"/>
    </source>
</evidence>
<evidence type="ECO:0000256" key="3">
    <source>
        <dbReference type="ARBA" id="ARBA00022448"/>
    </source>
</evidence>
<dbReference type="GO" id="GO:0005886">
    <property type="term" value="C:plasma membrane"/>
    <property type="evidence" value="ECO:0007669"/>
    <property type="project" value="UniProtKB-SubCell"/>
</dbReference>
<name>A0A8I2B3Y5_PLESH</name>
<evidence type="ECO:0000313" key="15">
    <source>
        <dbReference type="Proteomes" id="UP000664658"/>
    </source>
</evidence>
<comment type="cofactor">
    <cofactor evidence="1">
        <name>heme b</name>
        <dbReference type="ChEBI" id="CHEBI:60344"/>
    </cofactor>
</comment>
<keyword evidence="3" id="KW-0813">Transport</keyword>
<dbReference type="GO" id="GO:0022904">
    <property type="term" value="P:respiratory electron transport chain"/>
    <property type="evidence" value="ECO:0007669"/>
    <property type="project" value="InterPro"/>
</dbReference>
<keyword evidence="9" id="KW-1133">Transmembrane helix</keyword>
<organism evidence="14 15">
    <name type="scientific">Plesiomonas shigelloides</name>
    <name type="common">Aeromonas shigelloides</name>
    <dbReference type="NCBI Taxonomy" id="703"/>
    <lineage>
        <taxon>Bacteria</taxon>
        <taxon>Pseudomonadati</taxon>
        <taxon>Pseudomonadota</taxon>
        <taxon>Gammaproteobacteria</taxon>
        <taxon>Enterobacterales</taxon>
        <taxon>Enterobacteriaceae</taxon>
        <taxon>Plesiomonas</taxon>
    </lineage>
</organism>